<reference evidence="2" key="1">
    <citation type="submission" date="2023-04" db="EMBL/GenBank/DDBJ databases">
        <title>Assessment of the microbiological origin of a defect in Grana Padano cheese.</title>
        <authorList>
            <person name="Zago M."/>
            <person name="Rossetti L."/>
            <person name="Bonvini B."/>
            <person name="Carminati D."/>
            <person name="Giraffa G."/>
        </authorList>
    </citation>
    <scope>NUCLEOTIDE SEQUENCE</scope>
    <source>
        <strain evidence="2">4990</strain>
    </source>
</reference>
<dbReference type="InterPro" id="IPR025587">
    <property type="entry name" value="DUF4351"/>
</dbReference>
<dbReference type="AlphaFoldDB" id="A0AAE4FIW3"/>
<protein>
    <submittedName>
        <fullName evidence="2">DUF4351 domain-containing protein</fullName>
    </submittedName>
</protein>
<dbReference type="EMBL" id="JARUIS010000003">
    <property type="protein sequence ID" value="MDS1002658.1"/>
    <property type="molecule type" value="Genomic_DNA"/>
</dbReference>
<evidence type="ECO:0000313" key="2">
    <source>
        <dbReference type="EMBL" id="MDS1002658.1"/>
    </source>
</evidence>
<dbReference type="PANTHER" id="PTHR34611:SF2">
    <property type="entry name" value="INACTIVE RECOMBINATION-PROMOTING NUCLEASE-LIKE PROTEIN RPNE-RELATED"/>
    <property type="match status" value="1"/>
</dbReference>
<feature type="domain" description="DUF4351" evidence="1">
    <location>
        <begin position="236"/>
        <end position="294"/>
    </location>
</feature>
<accession>A0AAE4FIW3</accession>
<dbReference type="GO" id="GO:1990238">
    <property type="term" value="F:double-stranded DNA endonuclease activity"/>
    <property type="evidence" value="ECO:0007669"/>
    <property type="project" value="TreeGrafter"/>
</dbReference>
<sequence length="294" mass="33860">MKPTNYEDLIMKRAMDLFAEEGLKFFGINKKVKELGPTELVVLETKNMFMDYTFLMEDDTFIHFEFQTTNKGKIDLRRFRAYEALLSYQTAKDAVTYVVYSGNIKNPGNTLETGINEYKVNSISMADKDGDKIYNDIVEKIKLGKYITKQDIISLTFTPIMGGNMEIADKIINAIQVVKDVNNDYKYDVESILYAFANKFLSGKDLDKVKEELRMTELGKSLIQEGIEKGIKEGIKEGREEGKSELLIKMLIKKFKKLPDGYKKKIKSLPEETLEIIATDIFELNSIEELEQYF</sequence>
<name>A0AAE4FIW3_CLOSG</name>
<proteinExistence type="predicted"/>
<evidence type="ECO:0000313" key="3">
    <source>
        <dbReference type="Proteomes" id="UP001182303"/>
    </source>
</evidence>
<gene>
    <name evidence="2" type="ORF">P9J83_03960</name>
</gene>
<dbReference type="RefSeq" id="WP_310942971.1">
    <property type="nucleotide sequence ID" value="NZ_JARUIS010000003.1"/>
</dbReference>
<organism evidence="2 3">
    <name type="scientific">Clostridium sporogenes</name>
    <dbReference type="NCBI Taxonomy" id="1509"/>
    <lineage>
        <taxon>Bacteria</taxon>
        <taxon>Bacillati</taxon>
        <taxon>Bacillota</taxon>
        <taxon>Clostridia</taxon>
        <taxon>Eubacteriales</taxon>
        <taxon>Clostridiaceae</taxon>
        <taxon>Clostridium</taxon>
    </lineage>
</organism>
<dbReference type="Pfam" id="PF14261">
    <property type="entry name" value="DUF4351"/>
    <property type="match status" value="1"/>
</dbReference>
<comment type="caution">
    <text evidence="2">The sequence shown here is derived from an EMBL/GenBank/DDBJ whole genome shotgun (WGS) entry which is preliminary data.</text>
</comment>
<dbReference type="InterPro" id="IPR051699">
    <property type="entry name" value="Rpn/YhgA-like_nuclease"/>
</dbReference>
<evidence type="ECO:0000259" key="1">
    <source>
        <dbReference type="Pfam" id="PF14261"/>
    </source>
</evidence>
<dbReference type="GO" id="GO:0006310">
    <property type="term" value="P:DNA recombination"/>
    <property type="evidence" value="ECO:0007669"/>
    <property type="project" value="TreeGrafter"/>
</dbReference>
<dbReference type="PANTHER" id="PTHR34611">
    <property type="match status" value="1"/>
</dbReference>
<dbReference type="Proteomes" id="UP001182303">
    <property type="component" value="Unassembled WGS sequence"/>
</dbReference>